<evidence type="ECO:0000313" key="2">
    <source>
        <dbReference type="EMBL" id="MRX81387.1"/>
    </source>
</evidence>
<reference evidence="3" key="1">
    <citation type="submission" date="2019-08" db="EMBL/GenBank/DDBJ databases">
        <title>Arthrobacter sp. nov., isolated from plateau pika and Tibetan wild ass.</title>
        <authorList>
            <person name="Ge Y."/>
        </authorList>
    </citation>
    <scope>NUCLEOTIDE SEQUENCE [LARGE SCALE GENOMIC DNA]</scope>
    <source>
        <strain evidence="3">HF-4214</strain>
    </source>
</reference>
<accession>A0A6N7RKB4</accession>
<evidence type="ECO:0000256" key="1">
    <source>
        <dbReference type="SAM" id="MobiDB-lite"/>
    </source>
</evidence>
<protein>
    <recommendedName>
        <fullName evidence="4">DUF559 domain-containing protein</fullName>
    </recommendedName>
</protein>
<keyword evidence="3" id="KW-1185">Reference proteome</keyword>
<proteinExistence type="predicted"/>
<sequence>MRFQRRSNVDSTFDYAWSTIRCRGAFPRAARATLTGMVTLLSHTTALECWRSGRFDALLAPRPLGGFRRRPIGFCELVRDADAAAKARCRAACEARAFFTTSRAAAEHLPGPRASDVRAVRQELGFLSEPLHVLVASAAARDRCARVRCHVCSRPLPPGSFVQLGDRLYASSPELCFVQMATVLPFVELVKLGFELCGTYAERLDGATRYDRPLLLTSVAALARFVDSAGDIPGVVAARKAVKLLVACSASPRETALTMLLCLPLRRGGYGLPSPELNFRIDVGRSKRAVTDKGYYLCDLYWREARIDLEYESDERHTGAERIAEDSMRRDDLAHLGVKVRTMTNRQMVDPVRFDKAARQLASALGVRIREQQGCPAARRALRKALLRPSSTGRQEHGREGGVGCAGSVSSAEIRQVRNDVAIPLRE</sequence>
<dbReference type="AlphaFoldDB" id="A0A6N7RKB4"/>
<organism evidence="2 3">
    <name type="scientific">Eggerthella guodeyinii</name>
    <dbReference type="NCBI Taxonomy" id="2690837"/>
    <lineage>
        <taxon>Bacteria</taxon>
        <taxon>Bacillati</taxon>
        <taxon>Actinomycetota</taxon>
        <taxon>Coriobacteriia</taxon>
        <taxon>Eggerthellales</taxon>
        <taxon>Eggerthellaceae</taxon>
        <taxon>Eggerthella</taxon>
    </lineage>
</organism>
<comment type="caution">
    <text evidence="2">The sequence shown here is derived from an EMBL/GenBank/DDBJ whole genome shotgun (WGS) entry which is preliminary data.</text>
</comment>
<feature type="region of interest" description="Disordered" evidence="1">
    <location>
        <begin position="388"/>
        <end position="407"/>
    </location>
</feature>
<evidence type="ECO:0008006" key="4">
    <source>
        <dbReference type="Google" id="ProtNLM"/>
    </source>
</evidence>
<dbReference type="EMBL" id="VTFY01000001">
    <property type="protein sequence ID" value="MRX81387.1"/>
    <property type="molecule type" value="Genomic_DNA"/>
</dbReference>
<gene>
    <name evidence="2" type="ORF">GJG86_02585</name>
</gene>
<dbReference type="Proteomes" id="UP000438093">
    <property type="component" value="Unassembled WGS sequence"/>
</dbReference>
<name>A0A6N7RKB4_9ACTN</name>
<evidence type="ECO:0000313" key="3">
    <source>
        <dbReference type="Proteomes" id="UP000438093"/>
    </source>
</evidence>